<feature type="compositionally biased region" description="Basic and acidic residues" evidence="1">
    <location>
        <begin position="233"/>
        <end position="259"/>
    </location>
</feature>
<dbReference type="InterPro" id="IPR058925">
    <property type="entry name" value="zf-C2H2_AcuF"/>
</dbReference>
<feature type="region of interest" description="Disordered" evidence="1">
    <location>
        <begin position="955"/>
        <end position="996"/>
    </location>
</feature>
<sequence length="1106" mass="126290">MSKTIGYWHAVCVEHFKDLCEALEKDDQSYEQQISLPVLLDECGRFNVWAGNIGAHQVGRMSLDYRLREASHIKDQVINLLKYLSEILKDAISIINGTRRPFEEAFSSSESEASDADEDNGGAISSRNYPNTELQQLTQSIIKLVANLFKISTVIRKGNISQDRLLRSSRIDVSYYEPFDMQHAKNKFPSANDALIDRLGKAISRRRQYLKYREQHHEKLANPNQSSTASTRPQKDSQPLREADSKATSEARTDQKPTKPDLSAKVSVSHDVSTTASTFIISNTNEVIDVDVDVYSESGTVSSYQPSVVGDEKLQLPPLPRNSEGGRDFECPYCYTICKLTGTTDWARRTEWKRHMFKDLQPYACTFVECSRADTMFERRSDWFRHETQMHRKEWSCNSLGHNAFQDKMLFMKHMEKEHGESFSQAQLPSVLALCQRPLETVPSSCHLCHSEDAKDLSPKRLEKHLARHLEALALFSLPRNNEKRGSKSVASDLATEASTTTSSPILRTGDKGVEAKSVGSDIGFSDDFFNEESDYRSPFDALIQNFCVFEDSRATRVPLSWNWQIERFFSQEVQSRGWQDQNLVQRTMELLKVGTNKMKVADRMKVADFVLLIYSETIEKNRTHLESLEQMPATPEEVFLLVIRYMVEIFSWNRDMRTRLEDLESDLRDALKSEDNVANGISWAYIKPKVLVADFTIALLSRAIAAVHQILSTSEDEARQLSGWTGDSARDIAKACRNLAINLETLVASIKGVELDQGIVSQMEKECWSEERQIVKLSAISQKGENLDNSISEPSFLFLVDSLNEKVCETLSLLGIDQQAGAVDLSRYERLERAGAPGGPIEALAQIGKPFFTKPEEKKPQPRTPIIQHQPPIPPSSETYFVKPIQGESAGLIPIEPTKRRRGSIVVHQSNEENHDELPFPSETNHVHRQRTRSLSPISSINRYKVKTEVISQRGPDRYPGNALGQAGRDLTLPRLDGEREWDERSDRQEGPKYRVRQRLPVEREERDRRHALILLEQEDPRHPTGAKFRNQLRQLRDEQARRQYEEQRRHARARNPIFSPQDTDNLDRGDRFIRDAIRAENLRQFETRAGWSQQGDSSQKAYSQ</sequence>
<accession>A0A8H3PGW9</accession>
<evidence type="ECO:0000256" key="1">
    <source>
        <dbReference type="SAM" id="MobiDB-lite"/>
    </source>
</evidence>
<feature type="region of interest" description="Disordered" evidence="1">
    <location>
        <begin position="1087"/>
        <end position="1106"/>
    </location>
</feature>
<feature type="domain" description="Oxidoreductase acuF-like C2H2 type zinc-finger" evidence="2">
    <location>
        <begin position="326"/>
        <end position="360"/>
    </location>
</feature>
<dbReference type="Pfam" id="PF26082">
    <property type="entry name" value="zf-C2H2_AcuF"/>
    <property type="match status" value="1"/>
</dbReference>
<feature type="region of interest" description="Disordered" evidence="1">
    <location>
        <begin position="1042"/>
        <end position="1071"/>
    </location>
</feature>
<comment type="caution">
    <text evidence="3">The sequence shown here is derived from an EMBL/GenBank/DDBJ whole genome shotgun (WGS) entry which is preliminary data.</text>
</comment>
<name>A0A8H3PGW9_9LECA</name>
<dbReference type="EMBL" id="CAJPDR010000583">
    <property type="protein sequence ID" value="CAF9940039.1"/>
    <property type="molecule type" value="Genomic_DNA"/>
</dbReference>
<dbReference type="OrthoDB" id="6133115at2759"/>
<dbReference type="PANTHER" id="PTHR35391:SF7">
    <property type="entry name" value="C2H2-TYPE DOMAIN-CONTAINING PROTEIN"/>
    <property type="match status" value="1"/>
</dbReference>
<feature type="compositionally biased region" description="Polar residues" evidence="1">
    <location>
        <begin position="1092"/>
        <end position="1106"/>
    </location>
</feature>
<dbReference type="PANTHER" id="PTHR35391">
    <property type="entry name" value="C2H2-TYPE DOMAIN-CONTAINING PROTEIN-RELATED"/>
    <property type="match status" value="1"/>
</dbReference>
<dbReference type="Proteomes" id="UP000664203">
    <property type="component" value="Unassembled WGS sequence"/>
</dbReference>
<feature type="compositionally biased region" description="Polar residues" evidence="1">
    <location>
        <begin position="222"/>
        <end position="232"/>
    </location>
</feature>
<feature type="region of interest" description="Disordered" evidence="1">
    <location>
        <begin position="217"/>
        <end position="267"/>
    </location>
</feature>
<feature type="region of interest" description="Disordered" evidence="1">
    <location>
        <begin position="856"/>
        <end position="877"/>
    </location>
</feature>
<gene>
    <name evidence="3" type="ORF">ALECFALPRED_008408</name>
</gene>
<proteinExistence type="predicted"/>
<evidence type="ECO:0000313" key="3">
    <source>
        <dbReference type="EMBL" id="CAF9940039.1"/>
    </source>
</evidence>
<evidence type="ECO:0000259" key="2">
    <source>
        <dbReference type="Pfam" id="PF26082"/>
    </source>
</evidence>
<organism evidence="3 4">
    <name type="scientific">Alectoria fallacina</name>
    <dbReference type="NCBI Taxonomy" id="1903189"/>
    <lineage>
        <taxon>Eukaryota</taxon>
        <taxon>Fungi</taxon>
        <taxon>Dikarya</taxon>
        <taxon>Ascomycota</taxon>
        <taxon>Pezizomycotina</taxon>
        <taxon>Lecanoromycetes</taxon>
        <taxon>OSLEUM clade</taxon>
        <taxon>Lecanoromycetidae</taxon>
        <taxon>Lecanorales</taxon>
        <taxon>Lecanorineae</taxon>
        <taxon>Parmeliaceae</taxon>
        <taxon>Alectoria</taxon>
    </lineage>
</organism>
<reference evidence="3" key="1">
    <citation type="submission" date="2021-03" db="EMBL/GenBank/DDBJ databases">
        <authorList>
            <person name="Tagirdzhanova G."/>
        </authorList>
    </citation>
    <scope>NUCLEOTIDE SEQUENCE</scope>
</reference>
<feature type="region of interest" description="Disordered" evidence="1">
    <location>
        <begin position="483"/>
        <end position="513"/>
    </location>
</feature>
<dbReference type="AlphaFoldDB" id="A0A8H3PGW9"/>
<feature type="region of interest" description="Disordered" evidence="1">
    <location>
        <begin position="106"/>
        <end position="128"/>
    </location>
</feature>
<protein>
    <recommendedName>
        <fullName evidence="2">Oxidoreductase acuF-like C2H2 type zinc-finger domain-containing protein</fullName>
    </recommendedName>
</protein>
<feature type="compositionally biased region" description="Basic and acidic residues" evidence="1">
    <location>
        <begin position="977"/>
        <end position="994"/>
    </location>
</feature>
<keyword evidence="4" id="KW-1185">Reference proteome</keyword>
<feature type="compositionally biased region" description="Polar residues" evidence="1">
    <location>
        <begin position="497"/>
        <end position="506"/>
    </location>
</feature>
<feature type="region of interest" description="Disordered" evidence="1">
    <location>
        <begin position="912"/>
        <end position="935"/>
    </location>
</feature>
<evidence type="ECO:0000313" key="4">
    <source>
        <dbReference type="Proteomes" id="UP000664203"/>
    </source>
</evidence>